<dbReference type="EMBL" id="JAINWA010000003">
    <property type="protein sequence ID" value="MCD1654669.1"/>
    <property type="molecule type" value="Genomic_DNA"/>
</dbReference>
<keyword evidence="8" id="KW-0067">ATP-binding</keyword>
<comment type="caution">
    <text evidence="11">The sequence shown here is derived from an EMBL/GenBank/DDBJ whole genome shotgun (WGS) entry which is preliminary data.</text>
</comment>
<keyword evidence="12" id="KW-1185">Reference proteome</keyword>
<evidence type="ECO:0000256" key="1">
    <source>
        <dbReference type="ARBA" id="ARBA00004496"/>
    </source>
</evidence>
<protein>
    <recommendedName>
        <fullName evidence="3">(d)CMP kinase</fullName>
        <ecNumber evidence="3">2.7.4.25</ecNumber>
    </recommendedName>
</protein>
<dbReference type="GO" id="GO:0005524">
    <property type="term" value="F:ATP binding"/>
    <property type="evidence" value="ECO:0007669"/>
    <property type="project" value="UniProtKB-KW"/>
</dbReference>
<dbReference type="EC" id="2.7.4.25" evidence="3"/>
<evidence type="ECO:0000256" key="10">
    <source>
        <dbReference type="ARBA" id="ARBA00048478"/>
    </source>
</evidence>
<reference evidence="11" key="1">
    <citation type="submission" date="2021-08" db="EMBL/GenBank/DDBJ databases">
        <title>Comparative analyses of Brucepasteria parasyntrophica and Teretinema zuelzerae.</title>
        <authorList>
            <person name="Song Y."/>
            <person name="Brune A."/>
        </authorList>
    </citation>
    <scope>NUCLEOTIDE SEQUENCE</scope>
    <source>
        <strain evidence="11">DSM 1903</strain>
    </source>
</reference>
<dbReference type="GO" id="GO:0006139">
    <property type="term" value="P:nucleobase-containing compound metabolic process"/>
    <property type="evidence" value="ECO:0007669"/>
    <property type="project" value="InterPro"/>
</dbReference>
<name>A0AAE3EH83_9SPIR</name>
<keyword evidence="6" id="KW-0547">Nucleotide-binding</keyword>
<proteinExistence type="inferred from homology"/>
<organism evidence="11 12">
    <name type="scientific">Teretinema zuelzerae</name>
    <dbReference type="NCBI Taxonomy" id="156"/>
    <lineage>
        <taxon>Bacteria</taxon>
        <taxon>Pseudomonadati</taxon>
        <taxon>Spirochaetota</taxon>
        <taxon>Spirochaetia</taxon>
        <taxon>Spirochaetales</taxon>
        <taxon>Treponemataceae</taxon>
        <taxon>Teretinema</taxon>
    </lineage>
</organism>
<evidence type="ECO:0000256" key="6">
    <source>
        <dbReference type="ARBA" id="ARBA00022741"/>
    </source>
</evidence>
<comment type="catalytic activity">
    <reaction evidence="9">
        <text>dCMP + ATP = dCDP + ADP</text>
        <dbReference type="Rhea" id="RHEA:25094"/>
        <dbReference type="ChEBI" id="CHEBI:30616"/>
        <dbReference type="ChEBI" id="CHEBI:57566"/>
        <dbReference type="ChEBI" id="CHEBI:58593"/>
        <dbReference type="ChEBI" id="CHEBI:456216"/>
        <dbReference type="EC" id="2.7.4.25"/>
    </reaction>
</comment>
<evidence type="ECO:0000256" key="3">
    <source>
        <dbReference type="ARBA" id="ARBA00012906"/>
    </source>
</evidence>
<evidence type="ECO:0000256" key="5">
    <source>
        <dbReference type="ARBA" id="ARBA00022679"/>
    </source>
</evidence>
<dbReference type="Proteomes" id="UP001198163">
    <property type="component" value="Unassembled WGS sequence"/>
</dbReference>
<dbReference type="NCBIfam" id="TIGR02173">
    <property type="entry name" value="cyt_kin_arch"/>
    <property type="match status" value="1"/>
</dbReference>
<dbReference type="InterPro" id="IPR011892">
    <property type="entry name" value="Cyt_kin_arch"/>
</dbReference>
<dbReference type="AlphaFoldDB" id="A0AAE3EH83"/>
<dbReference type="InterPro" id="IPR027417">
    <property type="entry name" value="P-loop_NTPase"/>
</dbReference>
<evidence type="ECO:0000313" key="12">
    <source>
        <dbReference type="Proteomes" id="UP001198163"/>
    </source>
</evidence>
<dbReference type="Pfam" id="PF13189">
    <property type="entry name" value="Cytidylate_kin2"/>
    <property type="match status" value="1"/>
</dbReference>
<keyword evidence="7 11" id="KW-0418">Kinase</keyword>
<dbReference type="SUPFAM" id="SSF52540">
    <property type="entry name" value="P-loop containing nucleoside triphosphate hydrolases"/>
    <property type="match status" value="1"/>
</dbReference>
<evidence type="ECO:0000256" key="7">
    <source>
        <dbReference type="ARBA" id="ARBA00022777"/>
    </source>
</evidence>
<comment type="catalytic activity">
    <reaction evidence="10">
        <text>CMP + ATP = CDP + ADP</text>
        <dbReference type="Rhea" id="RHEA:11600"/>
        <dbReference type="ChEBI" id="CHEBI:30616"/>
        <dbReference type="ChEBI" id="CHEBI:58069"/>
        <dbReference type="ChEBI" id="CHEBI:60377"/>
        <dbReference type="ChEBI" id="CHEBI:456216"/>
        <dbReference type="EC" id="2.7.4.25"/>
    </reaction>
</comment>
<evidence type="ECO:0000256" key="2">
    <source>
        <dbReference type="ARBA" id="ARBA00011005"/>
    </source>
</evidence>
<evidence type="ECO:0000256" key="8">
    <source>
        <dbReference type="ARBA" id="ARBA00022840"/>
    </source>
</evidence>
<dbReference type="GO" id="GO:0036431">
    <property type="term" value="F:dCMP kinase activity"/>
    <property type="evidence" value="ECO:0007669"/>
    <property type="project" value="InterPro"/>
</dbReference>
<dbReference type="Gene3D" id="3.40.50.300">
    <property type="entry name" value="P-loop containing nucleotide triphosphate hydrolases"/>
    <property type="match status" value="1"/>
</dbReference>
<evidence type="ECO:0000313" key="11">
    <source>
        <dbReference type="EMBL" id="MCD1654669.1"/>
    </source>
</evidence>
<dbReference type="GO" id="GO:0005737">
    <property type="term" value="C:cytoplasm"/>
    <property type="evidence" value="ECO:0007669"/>
    <property type="project" value="UniProtKB-SubCell"/>
</dbReference>
<gene>
    <name evidence="11" type="ORF">K7J14_08120</name>
</gene>
<evidence type="ECO:0000256" key="4">
    <source>
        <dbReference type="ARBA" id="ARBA00022490"/>
    </source>
</evidence>
<comment type="subcellular location">
    <subcellularLocation>
        <location evidence="1">Cytoplasm</location>
    </subcellularLocation>
</comment>
<evidence type="ECO:0000256" key="9">
    <source>
        <dbReference type="ARBA" id="ARBA00047615"/>
    </source>
</evidence>
<sequence>MRDAFWIPDGKEVRIAISGRSGCGNTTVSRLLAEVLDISFVNYTFRSLSDELRIPLSEIIEKAKTDDSFDRQVDTRQVELARRSSCVLGSRLAVWMLPEADLKVYLTASPEVRSKRIQSREGGSLEDIQAFTAMRDSEDTRRYKELYDIDNTDYSFADLVIDTESKTPEMIVGEILQALADRGFINRR</sequence>
<dbReference type="RefSeq" id="WP_230755126.1">
    <property type="nucleotide sequence ID" value="NZ_JAINWA010000003.1"/>
</dbReference>
<keyword evidence="4" id="KW-0963">Cytoplasm</keyword>
<keyword evidence="5" id="KW-0808">Transferase</keyword>
<accession>A0AAE3EH83</accession>
<dbReference type="CDD" id="cd02020">
    <property type="entry name" value="CMPK"/>
    <property type="match status" value="1"/>
</dbReference>
<dbReference type="InterPro" id="IPR011994">
    <property type="entry name" value="Cytidylate_kinase_dom"/>
</dbReference>
<comment type="similarity">
    <text evidence="2">Belongs to the cytidylate kinase family. Type 2 subfamily.</text>
</comment>